<dbReference type="EC" id="3.1.-.-" evidence="4"/>
<dbReference type="PROSITE" id="PS51257">
    <property type="entry name" value="PROKAR_LIPOPROTEIN"/>
    <property type="match status" value="1"/>
</dbReference>
<feature type="compositionally biased region" description="Low complexity" evidence="1">
    <location>
        <begin position="139"/>
        <end position="159"/>
    </location>
</feature>
<reference evidence="4" key="1">
    <citation type="submission" date="2023-06" db="EMBL/GenBank/DDBJ databases">
        <title>Survivors Of The Sea: Transcriptome response of Skeletonema marinoi to long-term dormancy.</title>
        <authorList>
            <person name="Pinder M.I.M."/>
            <person name="Kourtchenko O."/>
            <person name="Robertson E.K."/>
            <person name="Larsson T."/>
            <person name="Maumus F."/>
            <person name="Osuna-Cruz C.M."/>
            <person name="Vancaester E."/>
            <person name="Stenow R."/>
            <person name="Vandepoele K."/>
            <person name="Ploug H."/>
            <person name="Bruchert V."/>
            <person name="Godhe A."/>
            <person name="Topel M."/>
        </authorList>
    </citation>
    <scope>NUCLEOTIDE SEQUENCE</scope>
    <source>
        <strain evidence="4">R05AC</strain>
    </source>
</reference>
<protein>
    <submittedName>
        <fullName evidence="4">Metallophosphoesterase family protein</fullName>
        <ecNumber evidence="4">3.1.-.-</ecNumber>
    </submittedName>
</protein>
<feature type="compositionally biased region" description="Polar residues" evidence="1">
    <location>
        <begin position="694"/>
        <end position="703"/>
    </location>
</feature>
<feature type="compositionally biased region" description="Low complexity" evidence="1">
    <location>
        <begin position="673"/>
        <end position="684"/>
    </location>
</feature>
<keyword evidence="2" id="KW-0812">Transmembrane</keyword>
<dbReference type="InterPro" id="IPR006179">
    <property type="entry name" value="5_nucleotidase/apyrase"/>
</dbReference>
<dbReference type="EMBL" id="JATAAI010000007">
    <property type="protein sequence ID" value="KAK1744237.1"/>
    <property type="molecule type" value="Genomic_DNA"/>
</dbReference>
<name>A0AAD9DEH7_9STRA</name>
<evidence type="ECO:0000313" key="5">
    <source>
        <dbReference type="Proteomes" id="UP001224775"/>
    </source>
</evidence>
<accession>A0AAD9DEH7</accession>
<dbReference type="GO" id="GO:0005829">
    <property type="term" value="C:cytosol"/>
    <property type="evidence" value="ECO:0007669"/>
    <property type="project" value="TreeGrafter"/>
</dbReference>
<evidence type="ECO:0000256" key="1">
    <source>
        <dbReference type="SAM" id="MobiDB-lite"/>
    </source>
</evidence>
<evidence type="ECO:0000256" key="3">
    <source>
        <dbReference type="SAM" id="SignalP"/>
    </source>
</evidence>
<feature type="compositionally biased region" description="Polar residues" evidence="1">
    <location>
        <begin position="83"/>
        <end position="106"/>
    </location>
</feature>
<dbReference type="Gene3D" id="3.90.780.10">
    <property type="entry name" value="5'-Nucleotidase, C-terminal domain"/>
    <property type="match status" value="1"/>
</dbReference>
<dbReference type="GO" id="GO:0016787">
    <property type="term" value="F:hydrolase activity"/>
    <property type="evidence" value="ECO:0007669"/>
    <property type="project" value="UniProtKB-KW"/>
</dbReference>
<gene>
    <name evidence="4" type="ORF">QTG54_004770</name>
</gene>
<keyword evidence="3" id="KW-0732">Signal</keyword>
<dbReference type="AlphaFoldDB" id="A0AAD9DEH7"/>
<feature type="compositionally biased region" description="Polar residues" evidence="1">
    <location>
        <begin position="123"/>
        <end position="138"/>
    </location>
</feature>
<dbReference type="PANTHER" id="PTHR11575:SF22">
    <property type="entry name" value="ADL392WP"/>
    <property type="match status" value="1"/>
</dbReference>
<feature type="compositionally biased region" description="Low complexity" evidence="1">
    <location>
        <begin position="107"/>
        <end position="122"/>
    </location>
</feature>
<organism evidence="4 5">
    <name type="scientific">Skeletonema marinoi</name>
    <dbReference type="NCBI Taxonomy" id="267567"/>
    <lineage>
        <taxon>Eukaryota</taxon>
        <taxon>Sar</taxon>
        <taxon>Stramenopiles</taxon>
        <taxon>Ochrophyta</taxon>
        <taxon>Bacillariophyta</taxon>
        <taxon>Coscinodiscophyceae</taxon>
        <taxon>Thalassiosirophycidae</taxon>
        <taxon>Thalassiosirales</taxon>
        <taxon>Skeletonemataceae</taxon>
        <taxon>Skeletonema</taxon>
        <taxon>Skeletonema marinoi-dohrnii complex</taxon>
    </lineage>
</organism>
<dbReference type="SUPFAM" id="SSF55816">
    <property type="entry name" value="5'-nucleotidase (syn. UDP-sugar hydrolase), C-terminal domain"/>
    <property type="match status" value="1"/>
</dbReference>
<keyword evidence="5" id="KW-1185">Reference proteome</keyword>
<feature type="compositionally biased region" description="Low complexity" evidence="1">
    <location>
        <begin position="720"/>
        <end position="736"/>
    </location>
</feature>
<dbReference type="SUPFAM" id="SSF56300">
    <property type="entry name" value="Metallo-dependent phosphatases"/>
    <property type="match status" value="1"/>
</dbReference>
<feature type="signal peptide" evidence="3">
    <location>
        <begin position="1"/>
        <end position="21"/>
    </location>
</feature>
<dbReference type="GO" id="GO:0009166">
    <property type="term" value="P:nucleotide catabolic process"/>
    <property type="evidence" value="ECO:0007669"/>
    <property type="project" value="InterPro"/>
</dbReference>
<keyword evidence="2" id="KW-0472">Membrane</keyword>
<feature type="transmembrane region" description="Helical" evidence="2">
    <location>
        <begin position="742"/>
        <end position="760"/>
    </location>
</feature>
<comment type="caution">
    <text evidence="4">The sequence shown here is derived from an EMBL/GenBank/DDBJ whole genome shotgun (WGS) entry which is preliminary data.</text>
</comment>
<feature type="compositionally biased region" description="Acidic residues" evidence="1">
    <location>
        <begin position="66"/>
        <end position="76"/>
    </location>
</feature>
<evidence type="ECO:0000313" key="4">
    <source>
        <dbReference type="EMBL" id="KAK1744237.1"/>
    </source>
</evidence>
<keyword evidence="4" id="KW-0378">Hydrolase</keyword>
<dbReference type="InterPro" id="IPR036907">
    <property type="entry name" value="5'-Nucleotdase_C_sf"/>
</dbReference>
<feature type="chain" id="PRO_5041968710" evidence="3">
    <location>
        <begin position="22"/>
        <end position="805"/>
    </location>
</feature>
<dbReference type="Proteomes" id="UP001224775">
    <property type="component" value="Unassembled WGS sequence"/>
</dbReference>
<dbReference type="InterPro" id="IPR029052">
    <property type="entry name" value="Metallo-depent_PP-like"/>
</dbReference>
<sequence>MTSILRVSVLTILVFITSCAGKNDIYVKAAQRMAKTEEVEEVPLPMINDTDVILPANTTSSNATEVQEDNENEEDTLDHVGTAENSTTVAEEATPNATLPEPSSSNSPSFMATSDSPSSSPSITNKVTESPTKLSTNAPSASPSKHPTTTSPTTSSTTPIDVSLNIQSINIVILTDVHSWVQGHGRHEPNLNADYGNILSFYQRLQQKVEQLDSKPDIYLVNNGDFLHGTILGDDPPEHLVGILERMPFDAVTLGEHEVVNSLSIEKMEEPGGLFDEWGERLVTSNVRQSGADNDNLNPLGNNYLLLEGNQGSVLVLGFLYKLNENESADGITVTDVQDVIEEGWFTSLFASCKHQPQFDAVVVLSHMDVRDELVTLLLSKFRKLCGENMVVQFVTGHTHIRSFAELDSHSSSIEAGRFLDTVGFVSFEPKQGSFAHNFIPANEIFLAQSLDMSVDEYHTHDGKELSDYIARTFEHTGAGQILGCASKRFNEMDLLEMYLNEVMPKSFLNHYHSSHNILLQYLESFVGYDLFPGVVTMDDIYTVIPQDYDIQSLGSVKGSDVTRIMVEMSKDDRRIFENSTDMVGLSMESESGNSAEIESSLRYTLHTLSKDASKILSIMNDLGIKSSLKVVSKGKTMRDMWIDYVQNNMAYDGNDCKCIDDLNGCSSTGDVSKTPTSTHHTSPQPKPTHPTSNHGPTVSTPTGGVHNSTHGSKGHSTGKSHSSGSSLSSNEATTSSSSSSMWMFVVIAGGIIFVVIRFGRRAAARPEFGSGLHDLEMSVSPPPSYGDVSGGAGGYDRPHLGRYV</sequence>
<dbReference type="PANTHER" id="PTHR11575">
    <property type="entry name" value="5'-NUCLEOTIDASE-RELATED"/>
    <property type="match status" value="1"/>
</dbReference>
<proteinExistence type="predicted"/>
<feature type="region of interest" description="Disordered" evidence="1">
    <location>
        <begin position="61"/>
        <end position="159"/>
    </location>
</feature>
<feature type="region of interest" description="Disordered" evidence="1">
    <location>
        <begin position="670"/>
        <end position="736"/>
    </location>
</feature>
<evidence type="ECO:0000256" key="2">
    <source>
        <dbReference type="SAM" id="Phobius"/>
    </source>
</evidence>
<dbReference type="Gene3D" id="3.60.21.10">
    <property type="match status" value="1"/>
</dbReference>
<keyword evidence="2" id="KW-1133">Transmembrane helix</keyword>